<evidence type="ECO:0000259" key="10">
    <source>
        <dbReference type="PROSITE" id="PS50042"/>
    </source>
</evidence>
<accession>M3JZ61</accession>
<dbReference type="Pfam" id="PF00027">
    <property type="entry name" value="cNMP_binding"/>
    <property type="match status" value="2"/>
</dbReference>
<organism evidence="11 12">
    <name type="scientific">Candida maltosa (strain Xu316)</name>
    <name type="common">Yeast</name>
    <dbReference type="NCBI Taxonomy" id="1245528"/>
    <lineage>
        <taxon>Eukaryota</taxon>
        <taxon>Fungi</taxon>
        <taxon>Dikarya</taxon>
        <taxon>Ascomycota</taxon>
        <taxon>Saccharomycotina</taxon>
        <taxon>Pichiomycetes</taxon>
        <taxon>Debaryomycetaceae</taxon>
        <taxon>Candida/Lodderomyces clade</taxon>
        <taxon>Candida</taxon>
    </lineage>
</organism>
<keyword evidence="5" id="KW-0406">Ion transport</keyword>
<dbReference type="eggNOG" id="KOG0614">
    <property type="taxonomic scope" value="Eukaryota"/>
</dbReference>
<dbReference type="PROSITE" id="PS00889">
    <property type="entry name" value="CNMP_BINDING_2"/>
    <property type="match status" value="1"/>
</dbReference>
<protein>
    <submittedName>
        <fullName evidence="11">Cyclic nucleotide-binding domain protein, putative</fullName>
    </submittedName>
</protein>
<dbReference type="PROSITE" id="PS50042">
    <property type="entry name" value="CNMP_BINDING_3"/>
    <property type="match status" value="2"/>
</dbReference>
<evidence type="ECO:0000256" key="1">
    <source>
        <dbReference type="ARBA" id="ARBA00004141"/>
    </source>
</evidence>
<dbReference type="GO" id="GO:0016020">
    <property type="term" value="C:membrane"/>
    <property type="evidence" value="ECO:0007669"/>
    <property type="project" value="UniProtKB-SubCell"/>
</dbReference>
<comment type="caution">
    <text evidence="11">The sequence shown here is derived from an EMBL/GenBank/DDBJ whole genome shotgun (WGS) entry which is preliminary data.</text>
</comment>
<feature type="domain" description="Cyclic nucleotide-binding" evidence="10">
    <location>
        <begin position="72"/>
        <end position="189"/>
    </location>
</feature>
<keyword evidence="2" id="KW-0813">Transport</keyword>
<dbReference type="OrthoDB" id="421226at2759"/>
<gene>
    <name evidence="11" type="ORF">G210_1856</name>
</gene>
<dbReference type="GO" id="GO:0005221">
    <property type="term" value="F:intracellularly cyclic nucleotide-activated monoatomic cation channel activity"/>
    <property type="evidence" value="ECO:0007669"/>
    <property type="project" value="InterPro"/>
</dbReference>
<proteinExistence type="predicted"/>
<dbReference type="STRING" id="1245528.M3JZ61"/>
<feature type="region of interest" description="Disordered" evidence="9">
    <location>
        <begin position="1"/>
        <end position="56"/>
    </location>
</feature>
<dbReference type="InterPro" id="IPR018488">
    <property type="entry name" value="cNMP-bd_CS"/>
</dbReference>
<keyword evidence="8" id="KW-0407">Ion channel</keyword>
<feature type="non-terminal residue" evidence="11">
    <location>
        <position position="299"/>
    </location>
</feature>
<dbReference type="InterPro" id="IPR014710">
    <property type="entry name" value="RmlC-like_jellyroll"/>
</dbReference>
<dbReference type="SUPFAM" id="SSF51206">
    <property type="entry name" value="cAMP-binding domain-like"/>
    <property type="match status" value="2"/>
</dbReference>
<evidence type="ECO:0000256" key="3">
    <source>
        <dbReference type="ARBA" id="ARBA00022692"/>
    </source>
</evidence>
<dbReference type="InterPro" id="IPR050866">
    <property type="entry name" value="CNG_cation_channel"/>
</dbReference>
<evidence type="ECO:0000256" key="2">
    <source>
        <dbReference type="ARBA" id="ARBA00022448"/>
    </source>
</evidence>
<dbReference type="Gene3D" id="2.60.120.10">
    <property type="entry name" value="Jelly Rolls"/>
    <property type="match status" value="2"/>
</dbReference>
<evidence type="ECO:0000256" key="4">
    <source>
        <dbReference type="ARBA" id="ARBA00022989"/>
    </source>
</evidence>
<dbReference type="SMART" id="SM00100">
    <property type="entry name" value="cNMP"/>
    <property type="match status" value="2"/>
</dbReference>
<evidence type="ECO:0000256" key="5">
    <source>
        <dbReference type="ARBA" id="ARBA00023065"/>
    </source>
</evidence>
<evidence type="ECO:0000256" key="9">
    <source>
        <dbReference type="SAM" id="MobiDB-lite"/>
    </source>
</evidence>
<dbReference type="FunFam" id="2.60.120.10:FF:000057">
    <property type="entry name" value="Cyclic nucleotide-binding domain protein"/>
    <property type="match status" value="1"/>
</dbReference>
<keyword evidence="12" id="KW-1185">Reference proteome</keyword>
<evidence type="ECO:0000256" key="6">
    <source>
        <dbReference type="ARBA" id="ARBA00023136"/>
    </source>
</evidence>
<dbReference type="CDD" id="cd00038">
    <property type="entry name" value="CAP_ED"/>
    <property type="match status" value="2"/>
</dbReference>
<dbReference type="HOGENOM" id="CLU_041573_0_0_1"/>
<evidence type="ECO:0000256" key="8">
    <source>
        <dbReference type="ARBA" id="ARBA00023303"/>
    </source>
</evidence>
<comment type="subcellular location">
    <subcellularLocation>
        <location evidence="1">Membrane</location>
        <topology evidence="1">Multi-pass membrane protein</topology>
    </subcellularLocation>
</comment>
<dbReference type="Proteomes" id="UP000011777">
    <property type="component" value="Unassembled WGS sequence"/>
</dbReference>
<feature type="domain" description="Cyclic nucleotide-binding" evidence="10">
    <location>
        <begin position="212"/>
        <end position="299"/>
    </location>
</feature>
<dbReference type="PANTHER" id="PTHR45638">
    <property type="entry name" value="CYCLIC NUCLEOTIDE-GATED CATION CHANNEL SUBUNIT A"/>
    <property type="match status" value="1"/>
</dbReference>
<dbReference type="InterPro" id="IPR018490">
    <property type="entry name" value="cNMP-bd_dom_sf"/>
</dbReference>
<dbReference type="AlphaFoldDB" id="M3JZ61"/>
<keyword evidence="6" id="KW-0472">Membrane</keyword>
<sequence>MSFKRRSYNPSPLSSPKSNPKVRHQNSIPSPPISSFDYYNNDNSDDDDNEQDDNDSYNIPKIFLDQLATFPLFNNAPTSFHKQVAANLNLIQFHPKEYIIKKGDLSKSMYWILKGAVSVTSTDGETIYAELNPGEFFGEIGILYNRPRTATVIAKTKILLAVLTAESLNTVLKNFPVIERRIRDEAQERLAMQDKKNKEPLSVQSFIKNLPIFQVLPPDIMHKLALSVEPVVHNPFEYILRKGDTCGDIYFIIDGEVEVLGDQGLLEIPVARLSSGSYFGEMSFLNYLQNKPKIRTATI</sequence>
<evidence type="ECO:0000256" key="7">
    <source>
        <dbReference type="ARBA" id="ARBA00023286"/>
    </source>
</evidence>
<keyword evidence="3" id="KW-0812">Transmembrane</keyword>
<dbReference type="EMBL" id="AOGT01001419">
    <property type="protein sequence ID" value="EMG47719.1"/>
    <property type="molecule type" value="Genomic_DNA"/>
</dbReference>
<dbReference type="InterPro" id="IPR000595">
    <property type="entry name" value="cNMP-bd_dom"/>
</dbReference>
<dbReference type="PANTHER" id="PTHR45638:SF24">
    <property type="entry name" value="CYCLIC NUCLEOTIDE-BINDING DOMAIN PROTEIN (AFU_ORTHOLOGUE AFUA_2G03170)"/>
    <property type="match status" value="1"/>
</dbReference>
<keyword evidence="7" id="KW-1071">Ligand-gated ion channel</keyword>
<keyword evidence="4" id="KW-1133">Transmembrane helix</keyword>
<dbReference type="GO" id="GO:0044877">
    <property type="term" value="F:protein-containing complex binding"/>
    <property type="evidence" value="ECO:0007669"/>
    <property type="project" value="TreeGrafter"/>
</dbReference>
<evidence type="ECO:0000313" key="11">
    <source>
        <dbReference type="EMBL" id="EMG47719.1"/>
    </source>
</evidence>
<feature type="compositionally biased region" description="Low complexity" evidence="9">
    <location>
        <begin position="9"/>
        <end position="19"/>
    </location>
</feature>
<evidence type="ECO:0000313" key="12">
    <source>
        <dbReference type="Proteomes" id="UP000011777"/>
    </source>
</evidence>
<reference evidence="11 12" key="1">
    <citation type="submission" date="2013-02" db="EMBL/GenBank/DDBJ databases">
        <title>Genome sequence of Candida maltosa Xu316, a potential industrial strain for xylitol and ethanol production.</title>
        <authorList>
            <person name="Yu J."/>
            <person name="Wang Q."/>
            <person name="Geng X."/>
            <person name="Bao W."/>
            <person name="He P."/>
            <person name="Cai J."/>
        </authorList>
    </citation>
    <scope>NUCLEOTIDE SEQUENCE [LARGE SCALE GENOMIC DNA]</scope>
    <source>
        <strain evidence="12">Xu316</strain>
    </source>
</reference>
<name>M3JZ61_CANMX</name>
<feature type="compositionally biased region" description="Acidic residues" evidence="9">
    <location>
        <begin position="43"/>
        <end position="55"/>
    </location>
</feature>